<reference evidence="1 2" key="1">
    <citation type="journal article" date="2016" name="Mol. Biol. Evol.">
        <title>Comparative Genomics of Early-Diverging Mushroom-Forming Fungi Provides Insights into the Origins of Lignocellulose Decay Capabilities.</title>
        <authorList>
            <person name="Nagy L.G."/>
            <person name="Riley R."/>
            <person name="Tritt A."/>
            <person name="Adam C."/>
            <person name="Daum C."/>
            <person name="Floudas D."/>
            <person name="Sun H."/>
            <person name="Yadav J.S."/>
            <person name="Pangilinan J."/>
            <person name="Larsson K.H."/>
            <person name="Matsuura K."/>
            <person name="Barry K."/>
            <person name="Labutti K."/>
            <person name="Kuo R."/>
            <person name="Ohm R.A."/>
            <person name="Bhattacharya S.S."/>
            <person name="Shirouzu T."/>
            <person name="Yoshinaga Y."/>
            <person name="Martin F.M."/>
            <person name="Grigoriev I.V."/>
            <person name="Hibbett D.S."/>
        </authorList>
    </citation>
    <scope>NUCLEOTIDE SEQUENCE [LARGE SCALE GENOMIC DNA]</scope>
    <source>
        <strain evidence="1 2">HHB12733</strain>
    </source>
</reference>
<dbReference type="InParanoid" id="A0A165DHI0"/>
<accession>A0A165DHI0</accession>
<dbReference type="Proteomes" id="UP000076842">
    <property type="component" value="Unassembled WGS sequence"/>
</dbReference>
<organism evidence="1 2">
    <name type="scientific">Calocera cornea HHB12733</name>
    <dbReference type="NCBI Taxonomy" id="1353952"/>
    <lineage>
        <taxon>Eukaryota</taxon>
        <taxon>Fungi</taxon>
        <taxon>Dikarya</taxon>
        <taxon>Basidiomycota</taxon>
        <taxon>Agaricomycotina</taxon>
        <taxon>Dacrymycetes</taxon>
        <taxon>Dacrymycetales</taxon>
        <taxon>Dacrymycetaceae</taxon>
        <taxon>Calocera</taxon>
    </lineage>
</organism>
<sequence length="232" mass="26221">MQRTHYQGGKSPVRAVGMVFPQAQTRVAGHPHGPAAAAGSGYGDLFHPAMQQSQMPVGYNLNHVAYPYERERVKRRMLGPLQEWMRVDASVHIPVEGKSKTRQLGTSYEQLEDVPARLTASELKQWVFKELEPKFRHDSRRYPFVMDDFELHGRSHTNLEKKAPDQPAVYDKCCIERTKSGVTTKTFVQNQVVLVMLVIKAEVWPNVEMWIALTTIASPKSPMAAQQPVNAI</sequence>
<proteinExistence type="predicted"/>
<keyword evidence="2" id="KW-1185">Reference proteome</keyword>
<evidence type="ECO:0000313" key="2">
    <source>
        <dbReference type="Proteomes" id="UP000076842"/>
    </source>
</evidence>
<evidence type="ECO:0000313" key="1">
    <source>
        <dbReference type="EMBL" id="KZT52802.1"/>
    </source>
</evidence>
<gene>
    <name evidence="1" type="ORF">CALCODRAFT_486864</name>
</gene>
<dbReference type="AlphaFoldDB" id="A0A165DHI0"/>
<name>A0A165DHI0_9BASI</name>
<protein>
    <submittedName>
        <fullName evidence="1">Uncharacterized protein</fullName>
    </submittedName>
</protein>
<dbReference type="EMBL" id="KV424055">
    <property type="protein sequence ID" value="KZT52802.1"/>
    <property type="molecule type" value="Genomic_DNA"/>
</dbReference>